<reference evidence="2 3" key="1">
    <citation type="submission" date="2020-10" db="EMBL/GenBank/DDBJ databases">
        <title>Mucilaginibacter mali sp. nov., isolated from rhizosphere soil of apple orchard.</title>
        <authorList>
            <person name="Lee J.-S."/>
            <person name="Kim H.S."/>
            <person name="Kim J.-S."/>
        </authorList>
    </citation>
    <scope>NUCLEOTIDE SEQUENCE [LARGE SCALE GENOMIC DNA]</scope>
    <source>
        <strain evidence="2 3">KCTC 23157</strain>
    </source>
</reference>
<comment type="caution">
    <text evidence="2">The sequence shown here is derived from an EMBL/GenBank/DDBJ whole genome shotgun (WGS) entry which is preliminary data.</text>
</comment>
<accession>A0ABR9XNR4</accession>
<keyword evidence="3" id="KW-1185">Reference proteome</keyword>
<gene>
    <name evidence="2" type="ORF">IRJ18_20620</name>
</gene>
<feature type="transmembrane region" description="Helical" evidence="1">
    <location>
        <begin position="37"/>
        <end position="57"/>
    </location>
</feature>
<organism evidence="2 3">
    <name type="scientific">Mucilaginibacter boryungensis</name>
    <dbReference type="NCBI Taxonomy" id="768480"/>
    <lineage>
        <taxon>Bacteria</taxon>
        <taxon>Pseudomonadati</taxon>
        <taxon>Bacteroidota</taxon>
        <taxon>Sphingobacteriia</taxon>
        <taxon>Sphingobacteriales</taxon>
        <taxon>Sphingobacteriaceae</taxon>
        <taxon>Mucilaginibacter</taxon>
    </lineage>
</organism>
<evidence type="ECO:0000313" key="2">
    <source>
        <dbReference type="EMBL" id="MBE9668784.1"/>
    </source>
</evidence>
<dbReference type="RefSeq" id="WP_194108166.1">
    <property type="nucleotide sequence ID" value="NZ_JADFFM010000002.1"/>
</dbReference>
<feature type="transmembrane region" description="Helical" evidence="1">
    <location>
        <begin position="12"/>
        <end position="31"/>
    </location>
</feature>
<protein>
    <submittedName>
        <fullName evidence="2">Uncharacterized protein</fullName>
    </submittedName>
</protein>
<dbReference type="EMBL" id="JADFFM010000002">
    <property type="protein sequence ID" value="MBE9668784.1"/>
    <property type="molecule type" value="Genomic_DNA"/>
</dbReference>
<name>A0ABR9XNR4_9SPHI</name>
<evidence type="ECO:0000256" key="1">
    <source>
        <dbReference type="SAM" id="Phobius"/>
    </source>
</evidence>
<dbReference type="Proteomes" id="UP000632774">
    <property type="component" value="Unassembled WGS sequence"/>
</dbReference>
<proteinExistence type="predicted"/>
<keyword evidence="1" id="KW-1133">Transmembrane helix</keyword>
<keyword evidence="1" id="KW-0472">Membrane</keyword>
<keyword evidence="1" id="KW-0812">Transmembrane</keyword>
<evidence type="ECO:0000313" key="3">
    <source>
        <dbReference type="Proteomes" id="UP000632774"/>
    </source>
</evidence>
<sequence length="66" mass="7206">MRTGKIQKPEMLLISIGLLITSGSALINRWLNLPDFLTGTLMGFGVGMEIVGLALLAKHKRSRLVN</sequence>